<keyword evidence="4" id="KW-0540">Nuclease</keyword>
<comment type="caution">
    <text evidence="9">The sequence shown here is derived from an EMBL/GenBank/DDBJ whole genome shotgun (WGS) entry which is preliminary data.</text>
</comment>
<dbReference type="Gene3D" id="3.30.420.10">
    <property type="entry name" value="Ribonuclease H-like superfamily/Ribonuclease H"/>
    <property type="match status" value="1"/>
</dbReference>
<comment type="similarity">
    <text evidence="2">Belongs to the RNase H family.</text>
</comment>
<evidence type="ECO:0000256" key="4">
    <source>
        <dbReference type="ARBA" id="ARBA00022722"/>
    </source>
</evidence>
<comment type="catalytic activity">
    <reaction evidence="1">
        <text>Endonucleolytic cleavage to 5'-phosphomonoester.</text>
        <dbReference type="EC" id="3.1.26.4"/>
    </reaction>
</comment>
<organism evidence="9 10">
    <name type="scientific">Aspergillus arachidicola</name>
    <dbReference type="NCBI Taxonomy" id="656916"/>
    <lineage>
        <taxon>Eukaryota</taxon>
        <taxon>Fungi</taxon>
        <taxon>Dikarya</taxon>
        <taxon>Ascomycota</taxon>
        <taxon>Pezizomycotina</taxon>
        <taxon>Eurotiomycetes</taxon>
        <taxon>Eurotiomycetidae</taxon>
        <taxon>Eurotiales</taxon>
        <taxon>Aspergillaceae</taxon>
        <taxon>Aspergillus</taxon>
        <taxon>Aspergillus subgen. Circumdati</taxon>
    </lineage>
</organism>
<dbReference type="CDD" id="cd09280">
    <property type="entry name" value="RNase_HI_eukaryote_like"/>
    <property type="match status" value="1"/>
</dbReference>
<evidence type="ECO:0000259" key="8">
    <source>
        <dbReference type="PROSITE" id="PS50879"/>
    </source>
</evidence>
<evidence type="ECO:0000256" key="2">
    <source>
        <dbReference type="ARBA" id="ARBA00005300"/>
    </source>
</evidence>
<dbReference type="GO" id="GO:0043137">
    <property type="term" value="P:DNA replication, removal of RNA primer"/>
    <property type="evidence" value="ECO:0007669"/>
    <property type="project" value="TreeGrafter"/>
</dbReference>
<dbReference type="PANTHER" id="PTHR10642:SF26">
    <property type="entry name" value="RIBONUCLEASE H1"/>
    <property type="match status" value="1"/>
</dbReference>
<keyword evidence="7" id="KW-0378">Hydrolase</keyword>
<keyword evidence="6" id="KW-0255">Endonuclease</keyword>
<dbReference type="Proteomes" id="UP000231358">
    <property type="component" value="Unassembled WGS sequence"/>
</dbReference>
<name>A0A2G7G9H3_9EURO</name>
<proteinExistence type="inferred from homology"/>
<evidence type="ECO:0000256" key="7">
    <source>
        <dbReference type="ARBA" id="ARBA00022801"/>
    </source>
</evidence>
<dbReference type="GO" id="GO:0004523">
    <property type="term" value="F:RNA-DNA hybrid ribonuclease activity"/>
    <property type="evidence" value="ECO:0007669"/>
    <property type="project" value="UniProtKB-EC"/>
</dbReference>
<evidence type="ECO:0000313" key="9">
    <source>
        <dbReference type="EMBL" id="PIG89255.1"/>
    </source>
</evidence>
<dbReference type="EMBL" id="NEXV01000069">
    <property type="protein sequence ID" value="PIG89255.1"/>
    <property type="molecule type" value="Genomic_DNA"/>
</dbReference>
<dbReference type="InterPro" id="IPR002156">
    <property type="entry name" value="RNaseH_domain"/>
</dbReference>
<evidence type="ECO:0000256" key="1">
    <source>
        <dbReference type="ARBA" id="ARBA00000077"/>
    </source>
</evidence>
<gene>
    <name evidence="9" type="ORF">AARAC_007474</name>
</gene>
<dbReference type="Pfam" id="PF00075">
    <property type="entry name" value="RNase_H"/>
    <property type="match status" value="1"/>
</dbReference>
<dbReference type="InterPro" id="IPR036397">
    <property type="entry name" value="RNaseH_sf"/>
</dbReference>
<dbReference type="GO" id="GO:0046872">
    <property type="term" value="F:metal ion binding"/>
    <property type="evidence" value="ECO:0007669"/>
    <property type="project" value="UniProtKB-KW"/>
</dbReference>
<feature type="domain" description="RNase H type-1" evidence="8">
    <location>
        <begin position="1"/>
        <end position="162"/>
    </location>
</feature>
<dbReference type="GO" id="GO:0003676">
    <property type="term" value="F:nucleic acid binding"/>
    <property type="evidence" value="ECO:0007669"/>
    <property type="project" value="InterPro"/>
</dbReference>
<dbReference type="InterPro" id="IPR050092">
    <property type="entry name" value="RNase_H"/>
</dbReference>
<evidence type="ECO:0000313" key="10">
    <source>
        <dbReference type="Proteomes" id="UP000231358"/>
    </source>
</evidence>
<evidence type="ECO:0000256" key="6">
    <source>
        <dbReference type="ARBA" id="ARBA00022759"/>
    </source>
</evidence>
<evidence type="ECO:0000256" key="5">
    <source>
        <dbReference type="ARBA" id="ARBA00022723"/>
    </source>
</evidence>
<dbReference type="AlphaFoldDB" id="A0A2G7G9H3"/>
<keyword evidence="5" id="KW-0479">Metal-binding</keyword>
<dbReference type="SUPFAM" id="SSF53098">
    <property type="entry name" value="Ribonuclease H-like"/>
    <property type="match status" value="1"/>
</dbReference>
<accession>A0A2G7G9H3</accession>
<dbReference type="InterPro" id="IPR012337">
    <property type="entry name" value="RNaseH-like_sf"/>
</dbReference>
<dbReference type="PANTHER" id="PTHR10642">
    <property type="entry name" value="RIBONUCLEASE H1"/>
    <property type="match status" value="1"/>
</dbReference>
<evidence type="ECO:0000256" key="3">
    <source>
        <dbReference type="ARBA" id="ARBA00012180"/>
    </source>
</evidence>
<dbReference type="STRING" id="656916.A0A2G7G9H3"/>
<keyword evidence="10" id="KW-1185">Reference proteome</keyword>
<sequence>MPYIMEIYTDGGCRRNGRSDAIGAAAVVFKNRFGKCTGWTQSLPRYPSPTNQRAEITAIILALEKALDKFERLDANPYLEVTIYSDSKYAIGCMTNWIYKWTKNGWTNAAGNEVANRDLIEKASDLDDRLQAEGEVDYIWIPREKNRMADEMCNEDMDDQEGKTDYSFDDFDYYY</sequence>
<reference evidence="9 10" key="1">
    <citation type="submission" date="2017-05" db="EMBL/GenBank/DDBJ databases">
        <title>Genome sequence for an aflatoxigenic pathogen of Argentinian peanut, Aspergillus arachidicola.</title>
        <authorList>
            <person name="Moore G."/>
            <person name="Beltz S.B."/>
            <person name="Mack B.M."/>
        </authorList>
    </citation>
    <scope>NUCLEOTIDE SEQUENCE [LARGE SCALE GENOMIC DNA]</scope>
    <source>
        <strain evidence="9 10">CBS 117610</strain>
    </source>
</reference>
<dbReference type="EC" id="3.1.26.4" evidence="3"/>
<dbReference type="PROSITE" id="PS50879">
    <property type="entry name" value="RNASE_H_1"/>
    <property type="match status" value="1"/>
</dbReference>
<protein>
    <recommendedName>
        <fullName evidence="3">ribonuclease H</fullName>
        <ecNumber evidence="3">3.1.26.4</ecNumber>
    </recommendedName>
</protein>